<proteinExistence type="predicted"/>
<feature type="chain" id="PRO_5046708532" evidence="1">
    <location>
        <begin position="20"/>
        <end position="214"/>
    </location>
</feature>
<comment type="caution">
    <text evidence="2">The sequence shown here is derived from an EMBL/GenBank/DDBJ whole genome shotgun (WGS) entry which is preliminary data.</text>
</comment>
<dbReference type="Proteomes" id="UP001302949">
    <property type="component" value="Unassembled WGS sequence"/>
</dbReference>
<gene>
    <name evidence="2" type="ORF">VB248_10935</name>
</gene>
<dbReference type="EMBL" id="JAYFUM010000011">
    <property type="protein sequence ID" value="MEA5139656.1"/>
    <property type="molecule type" value="Genomic_DNA"/>
</dbReference>
<sequence>MKNLFLIFAVVLTIFTSKATDNERFNKAMIETLVQFGQAKDITTYQEVANKFERIASSESAEWLPNYYAGLTYTVIAIQQKSGSEIDKYLDKADSFIEKLAQQKVSNLDEVEVLKAQIAMMRISVDGQARYMKFGSAFEAAIAKAKSINPENPRAYALKAQMIFYTPEQFGGGAKNACPEIQKALEKFANFKATSPIYPNWGQEQIKEMAKACN</sequence>
<feature type="signal peptide" evidence="1">
    <location>
        <begin position="1"/>
        <end position="19"/>
    </location>
</feature>
<accession>A0ABU5Q9Z5</accession>
<protein>
    <submittedName>
        <fullName evidence="2">Uncharacterized protein</fullName>
    </submittedName>
</protein>
<keyword evidence="3" id="KW-1185">Reference proteome</keyword>
<organism evidence="2 3">
    <name type="scientific">Arcicella rigui</name>
    <dbReference type="NCBI Taxonomy" id="797020"/>
    <lineage>
        <taxon>Bacteria</taxon>
        <taxon>Pseudomonadati</taxon>
        <taxon>Bacteroidota</taxon>
        <taxon>Cytophagia</taxon>
        <taxon>Cytophagales</taxon>
        <taxon>Flectobacillaceae</taxon>
        <taxon>Arcicella</taxon>
    </lineage>
</organism>
<evidence type="ECO:0000313" key="3">
    <source>
        <dbReference type="Proteomes" id="UP001302949"/>
    </source>
</evidence>
<evidence type="ECO:0000313" key="2">
    <source>
        <dbReference type="EMBL" id="MEA5139656.1"/>
    </source>
</evidence>
<keyword evidence="1" id="KW-0732">Signal</keyword>
<dbReference type="RefSeq" id="WP_323296815.1">
    <property type="nucleotide sequence ID" value="NZ_JAYFUM010000011.1"/>
</dbReference>
<evidence type="ECO:0000256" key="1">
    <source>
        <dbReference type="SAM" id="SignalP"/>
    </source>
</evidence>
<reference evidence="2 3" key="1">
    <citation type="submission" date="2023-12" db="EMBL/GenBank/DDBJ databases">
        <title>Novel species of the genus Arcicella isolated from rivers.</title>
        <authorList>
            <person name="Lu H."/>
        </authorList>
    </citation>
    <scope>NUCLEOTIDE SEQUENCE [LARGE SCALE GENOMIC DNA]</scope>
    <source>
        <strain evidence="2 3">KCTC 23307</strain>
    </source>
</reference>
<name>A0ABU5Q9Z5_9BACT</name>